<name>A0A016SP28_9BILA</name>
<dbReference type="AlphaFoldDB" id="A0A016SP28"/>
<protein>
    <submittedName>
        <fullName evidence="1">Uncharacterized protein</fullName>
    </submittedName>
</protein>
<accession>A0A016SP28</accession>
<organism evidence="1 2">
    <name type="scientific">Ancylostoma ceylanicum</name>
    <dbReference type="NCBI Taxonomy" id="53326"/>
    <lineage>
        <taxon>Eukaryota</taxon>
        <taxon>Metazoa</taxon>
        <taxon>Ecdysozoa</taxon>
        <taxon>Nematoda</taxon>
        <taxon>Chromadorea</taxon>
        <taxon>Rhabditida</taxon>
        <taxon>Rhabditina</taxon>
        <taxon>Rhabditomorpha</taxon>
        <taxon>Strongyloidea</taxon>
        <taxon>Ancylostomatidae</taxon>
        <taxon>Ancylostomatinae</taxon>
        <taxon>Ancylostoma</taxon>
    </lineage>
</organism>
<gene>
    <name evidence="1" type="primary">Acey_s0197.g1555</name>
    <name evidence="1" type="ORF">Y032_0197g1555</name>
</gene>
<proteinExistence type="predicted"/>
<evidence type="ECO:0000313" key="1">
    <source>
        <dbReference type="EMBL" id="EYB92131.1"/>
    </source>
</evidence>
<keyword evidence="2" id="KW-1185">Reference proteome</keyword>
<dbReference type="EMBL" id="JARK01001533">
    <property type="protein sequence ID" value="EYB92131.1"/>
    <property type="molecule type" value="Genomic_DNA"/>
</dbReference>
<dbReference type="Proteomes" id="UP000024635">
    <property type="component" value="Unassembled WGS sequence"/>
</dbReference>
<sequence length="106" mass="12019">MWCTDDGFLFFSELLCQGFSFAASTSKGLPECPRVSYKYEDIPLTKGIRNKIGKAMQTKLPSLEYDCEREGESRACMLYQRQTQGILKTFQGQLSIRGQQSRVSTS</sequence>
<evidence type="ECO:0000313" key="2">
    <source>
        <dbReference type="Proteomes" id="UP000024635"/>
    </source>
</evidence>
<comment type="caution">
    <text evidence="1">The sequence shown here is derived from an EMBL/GenBank/DDBJ whole genome shotgun (WGS) entry which is preliminary data.</text>
</comment>
<reference evidence="2" key="1">
    <citation type="journal article" date="2015" name="Nat. Genet.">
        <title>The genome and transcriptome of the zoonotic hookworm Ancylostoma ceylanicum identify infection-specific gene families.</title>
        <authorList>
            <person name="Schwarz E.M."/>
            <person name="Hu Y."/>
            <person name="Antoshechkin I."/>
            <person name="Miller M.M."/>
            <person name="Sternberg P.W."/>
            <person name="Aroian R.V."/>
        </authorList>
    </citation>
    <scope>NUCLEOTIDE SEQUENCE</scope>
    <source>
        <strain evidence="2">HY135</strain>
    </source>
</reference>